<evidence type="ECO:0000259" key="3">
    <source>
        <dbReference type="PROSITE" id="PS50056"/>
    </source>
</evidence>
<feature type="region of interest" description="Disordered" evidence="1">
    <location>
        <begin position="348"/>
        <end position="490"/>
    </location>
</feature>
<dbReference type="PANTHER" id="PTHR46163">
    <property type="entry name" value="TYROSINE-PROTEIN PHOSPHATASE-RELATED"/>
    <property type="match status" value="1"/>
</dbReference>
<dbReference type="OrthoDB" id="8609993at2759"/>
<dbReference type="HOGENOM" id="CLU_001645_9_4_1"/>
<dbReference type="InterPro" id="IPR000387">
    <property type="entry name" value="Tyr_Pase_dom"/>
</dbReference>
<dbReference type="InterPro" id="IPR000242">
    <property type="entry name" value="PTP_cat"/>
</dbReference>
<dbReference type="CTD" id="189059"/>
<dbReference type="SUPFAM" id="SSF52799">
    <property type="entry name" value="(Phosphotyrosine protein) phosphatases II"/>
    <property type="match status" value="1"/>
</dbReference>
<feature type="compositionally biased region" description="Polar residues" evidence="1">
    <location>
        <begin position="17"/>
        <end position="26"/>
    </location>
</feature>
<dbReference type="GO" id="GO:0007165">
    <property type="term" value="P:signal transduction"/>
    <property type="evidence" value="ECO:0000318"/>
    <property type="project" value="GO_Central"/>
</dbReference>
<reference evidence="4 5" key="1">
    <citation type="journal article" date="1998" name="Science">
        <title>Genome sequence of the nematode C. elegans: a platform for investigating biology.</title>
        <authorList>
            <consortium name="The C. elegans sequencing consortium"/>
            <person name="Sulson J.E."/>
            <person name="Waterston R."/>
        </authorList>
    </citation>
    <scope>NUCLEOTIDE SEQUENCE [LARGE SCALE GENOMIC DNA]</scope>
    <source>
        <strain evidence="4 5">Bristol N2</strain>
    </source>
</reference>
<dbReference type="KEGG" id="cel:CELE_T28F4.3"/>
<dbReference type="Gene3D" id="3.90.190.10">
    <property type="entry name" value="Protein tyrosine phosphatase superfamily"/>
    <property type="match status" value="1"/>
</dbReference>
<dbReference type="UCSC" id="T28F4.3">
    <property type="organism name" value="c. elegans"/>
</dbReference>
<dbReference type="RefSeq" id="NP_492100.1">
    <property type="nucleotide sequence ID" value="NM_059699.1"/>
</dbReference>
<feature type="domain" description="Tyrosine specific protein phosphatases" evidence="3">
    <location>
        <begin position="232"/>
        <end position="304"/>
    </location>
</feature>
<dbReference type="SMART" id="SM00404">
    <property type="entry name" value="PTPc_motif"/>
    <property type="match status" value="1"/>
</dbReference>
<dbReference type="PROSITE" id="PS00383">
    <property type="entry name" value="TYR_PHOSPHATASE_1"/>
    <property type="match status" value="1"/>
</dbReference>
<gene>
    <name evidence="4" type="ORF">CELE_T28F4.3</name>
    <name evidence="4 6" type="ORF">T28F4.3</name>
</gene>
<dbReference type="InterPro" id="IPR016130">
    <property type="entry name" value="Tyr_Pase_AS"/>
</dbReference>
<dbReference type="PIR" id="T25430">
    <property type="entry name" value="T25430"/>
</dbReference>
<dbReference type="CDD" id="cd00047">
    <property type="entry name" value="PTPc"/>
    <property type="match status" value="1"/>
</dbReference>
<dbReference type="Pfam" id="PF00102">
    <property type="entry name" value="Y_phosphatase"/>
    <property type="match status" value="1"/>
</dbReference>
<dbReference type="EMBL" id="BX284601">
    <property type="protein sequence ID" value="CAA96694.1"/>
    <property type="molecule type" value="Genomic_DNA"/>
</dbReference>
<dbReference type="OMA" id="PSNDYIH"/>
<dbReference type="PROSITE" id="PS50056">
    <property type="entry name" value="TYR_PHOSPHATASE_2"/>
    <property type="match status" value="1"/>
</dbReference>
<feature type="compositionally biased region" description="Basic and acidic residues" evidence="1">
    <location>
        <begin position="458"/>
        <end position="469"/>
    </location>
</feature>
<dbReference type="eggNOG" id="KOG0789">
    <property type="taxonomic scope" value="Eukaryota"/>
</dbReference>
<dbReference type="Proteomes" id="UP000001940">
    <property type="component" value="Chromosome I"/>
</dbReference>
<dbReference type="InterPro" id="IPR029021">
    <property type="entry name" value="Prot-tyrosine_phosphatase-like"/>
</dbReference>
<evidence type="ECO:0000313" key="4">
    <source>
        <dbReference type="EMBL" id="CAA96694.1"/>
    </source>
</evidence>
<keyword evidence="5" id="KW-1185">Reference proteome</keyword>
<dbReference type="PhylomeDB" id="Q22852"/>
<evidence type="ECO:0000256" key="1">
    <source>
        <dbReference type="SAM" id="MobiDB-lite"/>
    </source>
</evidence>
<proteinExistence type="predicted"/>
<dbReference type="InterPro" id="IPR003595">
    <property type="entry name" value="Tyr_Pase_cat"/>
</dbReference>
<dbReference type="FunFam" id="3.90.190.10:FF:000190">
    <property type="entry name" value="Protein-tyrosine-phosphatase"/>
    <property type="match status" value="1"/>
</dbReference>
<dbReference type="GO" id="GO:0008045">
    <property type="term" value="P:motor neuron axon guidance"/>
    <property type="evidence" value="ECO:0000318"/>
    <property type="project" value="GO_Central"/>
</dbReference>
<organism evidence="4 5">
    <name type="scientific">Caenorhabditis elegans</name>
    <dbReference type="NCBI Taxonomy" id="6239"/>
    <lineage>
        <taxon>Eukaryota</taxon>
        <taxon>Metazoa</taxon>
        <taxon>Ecdysozoa</taxon>
        <taxon>Nematoda</taxon>
        <taxon>Chromadorea</taxon>
        <taxon>Rhabditida</taxon>
        <taxon>Rhabditina</taxon>
        <taxon>Rhabditomorpha</taxon>
        <taxon>Rhabditoidea</taxon>
        <taxon>Rhabditidae</taxon>
        <taxon>Peloderinae</taxon>
        <taxon>Caenorhabditis</taxon>
    </lineage>
</organism>
<protein>
    <submittedName>
        <fullName evidence="4">Protein-tyrosine phosphatase</fullName>
    </submittedName>
</protein>
<dbReference type="AGR" id="WB:WBGene00012138"/>
<dbReference type="PANTHER" id="PTHR46163:SF10">
    <property type="entry name" value="PROTEIN-TYROSINE PHOSPHATASE-RELATED"/>
    <property type="match status" value="1"/>
</dbReference>
<evidence type="ECO:0000259" key="2">
    <source>
        <dbReference type="PROSITE" id="PS50055"/>
    </source>
</evidence>
<accession>Q22852</accession>
<dbReference type="GO" id="GO:0004725">
    <property type="term" value="F:protein tyrosine phosphatase activity"/>
    <property type="evidence" value="ECO:0000318"/>
    <property type="project" value="GO_Central"/>
</dbReference>
<feature type="compositionally biased region" description="Basic and acidic residues" evidence="1">
    <location>
        <begin position="419"/>
        <end position="444"/>
    </location>
</feature>
<dbReference type="PROSITE" id="PS50055">
    <property type="entry name" value="TYR_PHOSPHATASE_PTP"/>
    <property type="match status" value="1"/>
</dbReference>
<dbReference type="SMR" id="Q22852"/>
<feature type="compositionally biased region" description="Basic and acidic residues" evidence="1">
    <location>
        <begin position="348"/>
        <end position="407"/>
    </location>
</feature>
<dbReference type="PaxDb" id="6239-T28F4.3"/>
<dbReference type="PRINTS" id="PR00700">
    <property type="entry name" value="PRTYPHPHTASE"/>
</dbReference>
<dbReference type="WormBase" id="T28F4.3">
    <property type="protein sequence ID" value="CE06525"/>
    <property type="gene ID" value="WBGene00012138"/>
</dbReference>
<dbReference type="STRING" id="6239.T28F4.3.1"/>
<dbReference type="InterPro" id="IPR052782">
    <property type="entry name" value="Oocyte-zygote_transition_reg"/>
</dbReference>
<dbReference type="Bgee" id="WBGene00012138">
    <property type="expression patterns" value="Expressed in adult organism and 1 other cell type or tissue"/>
</dbReference>
<dbReference type="SMART" id="SM00194">
    <property type="entry name" value="PTPc"/>
    <property type="match status" value="1"/>
</dbReference>
<dbReference type="InParanoid" id="Q22852"/>
<feature type="compositionally biased region" description="Basic and acidic residues" evidence="1">
    <location>
        <begin position="1"/>
        <end position="16"/>
    </location>
</feature>
<name>Q22852_CAEEL</name>
<dbReference type="AlphaFoldDB" id="Q22852"/>
<feature type="compositionally biased region" description="Basic residues" evidence="1">
    <location>
        <begin position="470"/>
        <end position="484"/>
    </location>
</feature>
<feature type="region of interest" description="Disordered" evidence="1">
    <location>
        <begin position="1"/>
        <end position="44"/>
    </location>
</feature>
<dbReference type="Reactome" id="R-CEL-6798695">
    <property type="pathway name" value="Neutrophil degranulation"/>
</dbReference>
<feature type="domain" description="Tyrosine-protein phosphatase" evidence="2">
    <location>
        <begin position="62"/>
        <end position="313"/>
    </location>
</feature>
<evidence type="ECO:0000313" key="6">
    <source>
        <dbReference type="WormBase" id="T28F4.3"/>
    </source>
</evidence>
<dbReference type="GeneID" id="189059"/>
<sequence>MNENDGKNSAEKHNNSQDEGSIQPDKTQLDDVADDAEKKSEKSSNCMIWSQNVLKKAKISNMTREFRNNKEYKPNVTTSISEKMMDKNRYRHIFCGDDNRVVLKERDPSNDYIHASWMVMPDGFQFISTQGPIKNTIADFWHMVYTEKCHVIVMLCQYIEEDQEKCQRYFSDTSEKEYGDYRVKVVEKTVELWNPVKVTGIQVQKKNCPTKHMVYHYFYYDWHDQVAPLDPAPMIKMYKAVLNKSSSKPIVVHCSAGVGRTSTFVGIYLSQIMIRENSSVDMVEILKRLRTMRLGAVQSQLQYVYLVVLMIELFIDDKIIKRNANYESLLKKYADVTRKVTAAIMEEEEKRRQRKKREEEKEKEQEKESPATKEEKKKENGLKTNRQRDNREAPSKPPRKNPEELARSKLQGPRKLTLKNRDGNAEEPTAKDNEERSTAEDKSKNRQKSVYVKMPLSSKEKGSKHERAKQGARKNAARKAKKKPSVTGNY</sequence>
<evidence type="ECO:0000313" key="5">
    <source>
        <dbReference type="Proteomes" id="UP000001940"/>
    </source>
</evidence>
<dbReference type="Reactome" id="R-CEL-6807004">
    <property type="pathway name" value="Negative regulation of MET activity"/>
</dbReference>